<keyword evidence="2" id="KW-1133">Transmembrane helix</keyword>
<feature type="transmembrane region" description="Helical" evidence="2">
    <location>
        <begin position="6"/>
        <end position="26"/>
    </location>
</feature>
<comment type="caution">
    <text evidence="3">The sequence shown here is derived from an EMBL/GenBank/DDBJ whole genome shotgun (WGS) entry which is preliminary data.</text>
</comment>
<dbReference type="Proteomes" id="UP000231742">
    <property type="component" value="Unassembled WGS sequence"/>
</dbReference>
<feature type="region of interest" description="Disordered" evidence="1">
    <location>
        <begin position="60"/>
        <end position="97"/>
    </location>
</feature>
<keyword evidence="2" id="KW-0812">Transmembrane</keyword>
<protein>
    <submittedName>
        <fullName evidence="3">Uncharacterized protein</fullName>
    </submittedName>
</protein>
<evidence type="ECO:0000313" key="3">
    <source>
        <dbReference type="EMBL" id="PJJ78751.1"/>
    </source>
</evidence>
<proteinExistence type="predicted"/>
<name>A0A2M9D3I9_9MICO</name>
<dbReference type="EMBL" id="PGFH01000002">
    <property type="protein sequence ID" value="PJJ78751.1"/>
    <property type="molecule type" value="Genomic_DNA"/>
</dbReference>
<keyword evidence="4" id="KW-1185">Reference proteome</keyword>
<keyword evidence="2" id="KW-0472">Membrane</keyword>
<feature type="compositionally biased region" description="Low complexity" evidence="1">
    <location>
        <begin position="62"/>
        <end position="76"/>
    </location>
</feature>
<organism evidence="3 4">
    <name type="scientific">Salinibacterium amurskyense</name>
    <dbReference type="NCBI Taxonomy" id="205941"/>
    <lineage>
        <taxon>Bacteria</taxon>
        <taxon>Bacillati</taxon>
        <taxon>Actinomycetota</taxon>
        <taxon>Actinomycetes</taxon>
        <taxon>Micrococcales</taxon>
        <taxon>Microbacteriaceae</taxon>
        <taxon>Salinibacterium</taxon>
    </lineage>
</organism>
<evidence type="ECO:0000256" key="2">
    <source>
        <dbReference type="SAM" id="Phobius"/>
    </source>
</evidence>
<evidence type="ECO:0000313" key="4">
    <source>
        <dbReference type="Proteomes" id="UP000231742"/>
    </source>
</evidence>
<evidence type="ECO:0000256" key="1">
    <source>
        <dbReference type="SAM" id="MobiDB-lite"/>
    </source>
</evidence>
<accession>A0A2M9D3I9</accession>
<reference evidence="3 4" key="1">
    <citation type="submission" date="2017-11" db="EMBL/GenBank/DDBJ databases">
        <title>Genomic Encyclopedia of Archaeal and Bacterial Type Strains, Phase II (KMG-II): From Individual Species to Whole Genera.</title>
        <authorList>
            <person name="Goeker M."/>
        </authorList>
    </citation>
    <scope>NUCLEOTIDE SEQUENCE [LARGE SCALE GENOMIC DNA]</scope>
    <source>
        <strain evidence="3 4">DSM 16400</strain>
    </source>
</reference>
<dbReference type="AlphaFoldDB" id="A0A2M9D3I9"/>
<sequence length="136" mass="14557">MVVVAIIPIVVFFFAFQVYAPVFALVRLPGVWNAARLSRRAAASALLEASNLTLYTPLSRTSESSGAYAEESGVESPLSSDSAGSTGAIRTVPDRDYDPVGDMTRRVRQLRIVAGLYALAAGMVPLLGVVSYYLEL</sequence>
<feature type="transmembrane region" description="Helical" evidence="2">
    <location>
        <begin position="112"/>
        <end position="134"/>
    </location>
</feature>
<gene>
    <name evidence="3" type="ORF">CLV85_2329</name>
</gene>